<dbReference type="InterPro" id="IPR051109">
    <property type="entry name" value="MAM_complex_regulator"/>
</dbReference>
<dbReference type="FunFam" id="2.30.42.10:FF:000039">
    <property type="entry name" value="Lin-7 homolog B"/>
    <property type="match status" value="1"/>
</dbReference>
<evidence type="ECO:0000256" key="8">
    <source>
        <dbReference type="ARBA" id="ARBA00022927"/>
    </source>
</evidence>
<evidence type="ECO:0000313" key="18">
    <source>
        <dbReference type="Proteomes" id="UP000054653"/>
    </source>
</evidence>
<dbReference type="GO" id="GO:0005923">
    <property type="term" value="C:bicellular tight junction"/>
    <property type="evidence" value="ECO:0007669"/>
    <property type="project" value="UniProtKB-SubCell"/>
</dbReference>
<dbReference type="InterPro" id="IPR036034">
    <property type="entry name" value="PDZ_sf"/>
</dbReference>
<dbReference type="Pfam" id="PF00595">
    <property type="entry name" value="PDZ"/>
    <property type="match status" value="1"/>
</dbReference>
<reference evidence="17 18" key="1">
    <citation type="submission" date="2015-01" db="EMBL/GenBank/DDBJ databases">
        <title>Evolution of Trichinella species and genotypes.</title>
        <authorList>
            <person name="Korhonen P.K."/>
            <person name="Edoardo P."/>
            <person name="Giuseppe L.R."/>
            <person name="Gasser R.B."/>
        </authorList>
    </citation>
    <scope>NUCLEOTIDE SEQUENCE [LARGE SCALE GENOMIC DNA]</scope>
    <source>
        <strain evidence="17">ISS120</strain>
    </source>
</reference>
<evidence type="ECO:0000256" key="13">
    <source>
        <dbReference type="ARBA" id="ARBA00034098"/>
    </source>
</evidence>
<evidence type="ECO:0000256" key="2">
    <source>
        <dbReference type="ARBA" id="ARBA00004435"/>
    </source>
</evidence>
<keyword evidence="7" id="KW-0268">Exocytosis</keyword>
<name>A0A0V1C9U5_TRIBR</name>
<dbReference type="GO" id="GO:0098839">
    <property type="term" value="C:postsynaptic density membrane"/>
    <property type="evidence" value="ECO:0007669"/>
    <property type="project" value="UniProtKB-SubCell"/>
</dbReference>
<evidence type="ECO:0000259" key="16">
    <source>
        <dbReference type="PROSITE" id="PS50106"/>
    </source>
</evidence>
<keyword evidence="6" id="KW-1003">Cell membrane</keyword>
<gene>
    <name evidence="17" type="primary">Lin7b</name>
    <name evidence="17" type="ORF">T03_1428</name>
</gene>
<keyword evidence="18" id="KW-1185">Reference proteome</keyword>
<keyword evidence="5" id="KW-0813">Transport</keyword>
<dbReference type="AlphaFoldDB" id="A0A0V1C9U5"/>
<keyword evidence="9" id="KW-0965">Cell junction</keyword>
<dbReference type="SMART" id="SM00228">
    <property type="entry name" value="PDZ"/>
    <property type="match status" value="1"/>
</dbReference>
<feature type="transmembrane region" description="Helical" evidence="15">
    <location>
        <begin position="402"/>
        <end position="426"/>
    </location>
</feature>
<protein>
    <recommendedName>
        <fullName evidence="14">Protein lin-7 homolog B</fullName>
    </recommendedName>
</protein>
<evidence type="ECO:0000256" key="4">
    <source>
        <dbReference type="ARBA" id="ARBA00022427"/>
    </source>
</evidence>
<evidence type="ECO:0000256" key="9">
    <source>
        <dbReference type="ARBA" id="ARBA00022949"/>
    </source>
</evidence>
<keyword evidence="8" id="KW-0653">Protein transport</keyword>
<keyword evidence="4" id="KW-0796">Tight junction</keyword>
<evidence type="ECO:0000256" key="6">
    <source>
        <dbReference type="ARBA" id="ARBA00022475"/>
    </source>
</evidence>
<keyword evidence="15" id="KW-0812">Transmembrane</keyword>
<dbReference type="InterPro" id="IPR014775">
    <property type="entry name" value="L27_C"/>
</dbReference>
<keyword evidence="12" id="KW-0628">Postsynaptic cell membrane</keyword>
<proteinExistence type="inferred from homology"/>
<evidence type="ECO:0000256" key="14">
    <source>
        <dbReference type="ARBA" id="ARBA00068095"/>
    </source>
</evidence>
<comment type="subcellular location">
    <subcellularLocation>
        <location evidence="1">Basolateral cell membrane</location>
        <topology evidence="1">Peripheral membrane protein</topology>
    </subcellularLocation>
    <subcellularLocation>
        <location evidence="2">Cell junction</location>
        <location evidence="2">Tight junction</location>
    </subcellularLocation>
    <subcellularLocation>
        <location evidence="13">Postsynaptic density membrane</location>
        <topology evidence="13">Peripheral membrane protein</topology>
    </subcellularLocation>
</comment>
<evidence type="ECO:0000256" key="3">
    <source>
        <dbReference type="ARBA" id="ARBA00008546"/>
    </source>
</evidence>
<dbReference type="GO" id="GO:0015031">
    <property type="term" value="P:protein transport"/>
    <property type="evidence" value="ECO:0007669"/>
    <property type="project" value="UniProtKB-KW"/>
</dbReference>
<dbReference type="PANTHER" id="PTHR14063">
    <property type="entry name" value="PROTEIN LIN-7 HOMOLOG"/>
    <property type="match status" value="1"/>
</dbReference>
<dbReference type="InterPro" id="IPR036892">
    <property type="entry name" value="L27_dom_sf"/>
</dbReference>
<dbReference type="SUPFAM" id="SSF50156">
    <property type="entry name" value="PDZ domain-like"/>
    <property type="match status" value="1"/>
</dbReference>
<keyword evidence="15" id="KW-1133">Transmembrane helix</keyword>
<keyword evidence="10" id="KW-0770">Synapse</keyword>
<dbReference type="CDD" id="cd06796">
    <property type="entry name" value="PDZ_Lin-7-like"/>
    <property type="match status" value="1"/>
</dbReference>
<evidence type="ECO:0000256" key="15">
    <source>
        <dbReference type="SAM" id="Phobius"/>
    </source>
</evidence>
<evidence type="ECO:0000256" key="12">
    <source>
        <dbReference type="ARBA" id="ARBA00023257"/>
    </source>
</evidence>
<dbReference type="GO" id="GO:0006887">
    <property type="term" value="P:exocytosis"/>
    <property type="evidence" value="ECO:0007669"/>
    <property type="project" value="UniProtKB-KW"/>
</dbReference>
<dbReference type="Proteomes" id="UP000054653">
    <property type="component" value="Unassembled WGS sequence"/>
</dbReference>
<evidence type="ECO:0000256" key="11">
    <source>
        <dbReference type="ARBA" id="ARBA00023136"/>
    </source>
</evidence>
<dbReference type="GO" id="GO:0016323">
    <property type="term" value="C:basolateral plasma membrane"/>
    <property type="evidence" value="ECO:0007669"/>
    <property type="project" value="UniProtKB-SubCell"/>
</dbReference>
<evidence type="ECO:0000256" key="7">
    <source>
        <dbReference type="ARBA" id="ARBA00022483"/>
    </source>
</evidence>
<dbReference type="Gene3D" id="1.10.287.650">
    <property type="entry name" value="L27 domain"/>
    <property type="match status" value="1"/>
</dbReference>
<dbReference type="PROSITE" id="PS50106">
    <property type="entry name" value="PDZ"/>
    <property type="match status" value="1"/>
</dbReference>
<evidence type="ECO:0000256" key="5">
    <source>
        <dbReference type="ARBA" id="ARBA00022448"/>
    </source>
</evidence>
<feature type="domain" description="PDZ" evidence="16">
    <location>
        <begin position="514"/>
        <end position="596"/>
    </location>
</feature>
<dbReference type="Pfam" id="PF02828">
    <property type="entry name" value="L27"/>
    <property type="match status" value="1"/>
</dbReference>
<sequence>MACRAISSTDPVRRPLTECSGSDFHYVASNKGVGYALSVSYRDMFMHEVPYHDLMGFVVLICLTAMSSDKPRFVRHDKVREDADTVETVEWTQIGGSGKAYWIEKYFRSNKVPRKYGCAVSKKEIQWFNLKIQDGNCHGERFYDSSLQKCQMDEYCIGRKRNFVCEKFATNKENCNSVGVFFRHTCELMSQSCAETCGSAVLITEFQNVGNSFPLGSFVQWSIDDNIRFSFFAKTTGNNPVYSSVSCFSDSISSSRQLFDNEVHIYENVKNVETYMDAIHEACLNSEIFRITVHNGQGENYFLYGVPFTYQVAFDPSEQFIQEVMDATTPIKQVKCKTNFKFKTALFTVRAWWSFDVSGVSLETDTLDGDKHESGYYRCNVEVTFQASFPRKTISTLKQKSYFLLSLIYTIAACIAVAILLSIMYACVSPKHRPTSKIKLSEKNKRRRGEVTSPKLVTLQQILKSDFFNCVREVYEHIYGTIDVQGTQETKAVATAKATIAAFAAAEGHAHPRIIELAKTEEGLGFNVMGGKEQNSPIYISRIIPGGVADRKSGLRRGDQLININGVNVEGESHEKAVELLKNATGTVKLIVRYTPKLLEEMERRFEQQRLAAVTRKPQIHSPTLS</sequence>
<accession>A0A0V1C9U5</accession>
<keyword evidence="11 15" id="KW-0472">Membrane</keyword>
<dbReference type="Gene3D" id="2.30.42.10">
    <property type="match status" value="1"/>
</dbReference>
<dbReference type="SUPFAM" id="SSF101288">
    <property type="entry name" value="L27 domain"/>
    <property type="match status" value="1"/>
</dbReference>
<evidence type="ECO:0000313" key="17">
    <source>
        <dbReference type="EMBL" id="KRY46032.1"/>
    </source>
</evidence>
<evidence type="ECO:0000256" key="1">
    <source>
        <dbReference type="ARBA" id="ARBA00004171"/>
    </source>
</evidence>
<evidence type="ECO:0000256" key="10">
    <source>
        <dbReference type="ARBA" id="ARBA00023018"/>
    </source>
</evidence>
<comment type="similarity">
    <text evidence="3">Belongs to the lin-7 family.</text>
</comment>
<dbReference type="EMBL" id="JYDI01000312">
    <property type="protein sequence ID" value="KRY46032.1"/>
    <property type="molecule type" value="Genomic_DNA"/>
</dbReference>
<comment type="caution">
    <text evidence="17">The sequence shown here is derived from an EMBL/GenBank/DDBJ whole genome shotgun (WGS) entry which is preliminary data.</text>
</comment>
<organism evidence="17 18">
    <name type="scientific">Trichinella britovi</name>
    <name type="common">Parasitic roundworm</name>
    <dbReference type="NCBI Taxonomy" id="45882"/>
    <lineage>
        <taxon>Eukaryota</taxon>
        <taxon>Metazoa</taxon>
        <taxon>Ecdysozoa</taxon>
        <taxon>Nematoda</taxon>
        <taxon>Enoplea</taxon>
        <taxon>Dorylaimia</taxon>
        <taxon>Trichinellida</taxon>
        <taxon>Trichinellidae</taxon>
        <taxon>Trichinella</taxon>
    </lineage>
</organism>
<dbReference type="InterPro" id="IPR001478">
    <property type="entry name" value="PDZ"/>
</dbReference>